<reference evidence="3" key="1">
    <citation type="journal article" date="2015" name="Genome Announc.">
        <title>Draft genome sequence of the fungus Penicillium brasilianum MG11.</title>
        <authorList>
            <person name="Horn F."/>
            <person name="Linde J."/>
            <person name="Mattern D.J."/>
            <person name="Walther G."/>
            <person name="Guthke R."/>
            <person name="Brakhage A.A."/>
            <person name="Valiante V."/>
        </authorList>
    </citation>
    <scope>NUCLEOTIDE SEQUENCE [LARGE SCALE GENOMIC DNA]</scope>
    <source>
        <strain evidence="3">MG11</strain>
    </source>
</reference>
<accession>A0A0F7U2X7</accession>
<feature type="coiled-coil region" evidence="1">
    <location>
        <begin position="18"/>
        <end position="52"/>
    </location>
</feature>
<proteinExistence type="predicted"/>
<dbReference type="Proteomes" id="UP000042958">
    <property type="component" value="Unassembled WGS sequence"/>
</dbReference>
<protein>
    <submittedName>
        <fullName evidence="2">Uncharacterized protein</fullName>
    </submittedName>
</protein>
<keyword evidence="1" id="KW-0175">Coiled coil</keyword>
<evidence type="ECO:0000256" key="1">
    <source>
        <dbReference type="SAM" id="Coils"/>
    </source>
</evidence>
<dbReference type="AlphaFoldDB" id="A0A0F7U2X7"/>
<dbReference type="EMBL" id="CDHK01000019">
    <property type="protein sequence ID" value="CEJ62616.1"/>
    <property type="molecule type" value="Genomic_DNA"/>
</dbReference>
<evidence type="ECO:0000313" key="2">
    <source>
        <dbReference type="EMBL" id="CEJ62616.1"/>
    </source>
</evidence>
<keyword evidence="3" id="KW-1185">Reference proteome</keyword>
<name>A0A0F7U2X7_PENBI</name>
<organism evidence="2 3">
    <name type="scientific">Penicillium brasilianum</name>
    <dbReference type="NCBI Taxonomy" id="104259"/>
    <lineage>
        <taxon>Eukaryota</taxon>
        <taxon>Fungi</taxon>
        <taxon>Dikarya</taxon>
        <taxon>Ascomycota</taxon>
        <taxon>Pezizomycotina</taxon>
        <taxon>Eurotiomycetes</taxon>
        <taxon>Eurotiomycetidae</taxon>
        <taxon>Eurotiales</taxon>
        <taxon>Aspergillaceae</taxon>
        <taxon>Penicillium</taxon>
    </lineage>
</organism>
<gene>
    <name evidence="2" type="ORF">PMG11_11113</name>
</gene>
<sequence length="115" mass="12736">MTYRIEESPIDEDEGPIDESAEAQLAECQADLDELSLNQDQLREEIDSMASQISAGQEALDTCRKDSQSLADELAQYKKPSTPPSHKIDYTGDKDSGKIVDIGGKRYRILCRGQA</sequence>
<evidence type="ECO:0000313" key="3">
    <source>
        <dbReference type="Proteomes" id="UP000042958"/>
    </source>
</evidence>